<dbReference type="PANTHER" id="PTHR45138">
    <property type="entry name" value="REGULATORY COMPONENTS OF SENSORY TRANSDUCTION SYSTEM"/>
    <property type="match status" value="1"/>
</dbReference>
<comment type="catalytic activity">
    <reaction evidence="2">
        <text>2 GTP = 3',3'-c-di-GMP + 2 diphosphate</text>
        <dbReference type="Rhea" id="RHEA:24898"/>
        <dbReference type="ChEBI" id="CHEBI:33019"/>
        <dbReference type="ChEBI" id="CHEBI:37565"/>
        <dbReference type="ChEBI" id="CHEBI:58805"/>
        <dbReference type="EC" id="2.7.7.65"/>
    </reaction>
</comment>
<comment type="caution">
    <text evidence="5">The sequence shown here is derived from an EMBL/GenBank/DDBJ whole genome shotgun (WGS) entry which is preliminary data.</text>
</comment>
<evidence type="ECO:0000256" key="2">
    <source>
        <dbReference type="ARBA" id="ARBA00034247"/>
    </source>
</evidence>
<evidence type="ECO:0000256" key="1">
    <source>
        <dbReference type="ARBA" id="ARBA00012528"/>
    </source>
</evidence>
<dbReference type="NCBIfam" id="TIGR00254">
    <property type="entry name" value="GGDEF"/>
    <property type="match status" value="1"/>
</dbReference>
<keyword evidence="3" id="KW-1133">Transmembrane helix</keyword>
<dbReference type="InterPro" id="IPR043128">
    <property type="entry name" value="Rev_trsase/Diguanyl_cyclase"/>
</dbReference>
<dbReference type="GO" id="GO:0052621">
    <property type="term" value="F:diguanylate cyclase activity"/>
    <property type="evidence" value="ECO:0007669"/>
    <property type="project" value="UniProtKB-EC"/>
</dbReference>
<dbReference type="CDD" id="cd01949">
    <property type="entry name" value="GGDEF"/>
    <property type="match status" value="1"/>
</dbReference>
<dbReference type="PANTHER" id="PTHR45138:SF9">
    <property type="entry name" value="DIGUANYLATE CYCLASE DGCM-RELATED"/>
    <property type="match status" value="1"/>
</dbReference>
<feature type="transmembrane region" description="Helical" evidence="3">
    <location>
        <begin position="94"/>
        <end position="111"/>
    </location>
</feature>
<sequence length="397" mass="42761">MTLDVPTLFVVVTAVTLLMSFWICLMAWGQPRGHELWPLALSLVAYASSNVLFSLRQLLPEIVAVAAGNLAYSGSLSLMLVAIRRFQRGPVGRWQVTLPIVLVFVLLSPLMPSEEASSVSINILCAGQMVLLLSALYDRRYPIEGRGRIILFSTYSGMTGVLLLRAYAVYSGLIGVGTAAGGARWLALVFVLAMCAVLSIALGFVYMTMERAERLNYEMAMKDMLTGLANRRAISEDLAHAVARAQRHGALLSVLLIDIDHFKRVNDDYGHPAGDAVLRSVAQALRERLRAQDLVGRFGGEEFLVVLPDTGLEGALVLAEALRGDVERTPAPWGAHHIAVTISVGVRGGRVGGADTRESLVAAADAAMYRAKEGGRNRVEHTAAGILTEVRTAIQAG</sequence>
<keyword evidence="3" id="KW-0472">Membrane</keyword>
<keyword evidence="5" id="KW-0808">Transferase</keyword>
<dbReference type="PROSITE" id="PS50887">
    <property type="entry name" value="GGDEF"/>
    <property type="match status" value="1"/>
</dbReference>
<feature type="transmembrane region" description="Helical" evidence="3">
    <location>
        <begin position="62"/>
        <end position="82"/>
    </location>
</feature>
<dbReference type="InterPro" id="IPR050469">
    <property type="entry name" value="Diguanylate_Cyclase"/>
</dbReference>
<proteinExistence type="predicted"/>
<evidence type="ECO:0000256" key="3">
    <source>
        <dbReference type="SAM" id="Phobius"/>
    </source>
</evidence>
<keyword evidence="3" id="KW-0812">Transmembrane</keyword>
<feature type="domain" description="GGDEF" evidence="4">
    <location>
        <begin position="250"/>
        <end position="384"/>
    </location>
</feature>
<accession>A0ABU5DA88</accession>
<dbReference type="SUPFAM" id="SSF55073">
    <property type="entry name" value="Nucleotide cyclase"/>
    <property type="match status" value="1"/>
</dbReference>
<dbReference type="EMBL" id="JAXCLA010000001">
    <property type="protein sequence ID" value="MDY0743197.1"/>
    <property type="molecule type" value="Genomic_DNA"/>
</dbReference>
<dbReference type="SMART" id="SM00267">
    <property type="entry name" value="GGDEF"/>
    <property type="match status" value="1"/>
</dbReference>
<name>A0ABU5DA88_9BURK</name>
<dbReference type="EC" id="2.7.7.65" evidence="1"/>
<protein>
    <recommendedName>
        <fullName evidence="1">diguanylate cyclase</fullName>
        <ecNumber evidence="1">2.7.7.65</ecNumber>
    </recommendedName>
</protein>
<reference evidence="5 6" key="1">
    <citation type="submission" date="2023-11" db="EMBL/GenBank/DDBJ databases">
        <title>Paucibacter sp. nov., isolated from fresh soil in Korea.</title>
        <authorList>
            <person name="Le N.T.T."/>
        </authorList>
    </citation>
    <scope>NUCLEOTIDE SEQUENCE [LARGE SCALE GENOMIC DNA]</scope>
    <source>
        <strain evidence="5 6">R3-3</strain>
    </source>
</reference>
<gene>
    <name evidence="5" type="ORF">SNE35_01700</name>
</gene>
<feature type="transmembrane region" description="Helical" evidence="3">
    <location>
        <begin position="149"/>
        <end position="170"/>
    </location>
</feature>
<dbReference type="RefSeq" id="WP_320421050.1">
    <property type="nucleotide sequence ID" value="NZ_JAXCLA010000001.1"/>
</dbReference>
<dbReference type="InterPro" id="IPR029787">
    <property type="entry name" value="Nucleotide_cyclase"/>
</dbReference>
<keyword evidence="6" id="KW-1185">Reference proteome</keyword>
<feature type="transmembrane region" description="Helical" evidence="3">
    <location>
        <begin position="117"/>
        <end position="137"/>
    </location>
</feature>
<feature type="transmembrane region" description="Helical" evidence="3">
    <location>
        <begin position="6"/>
        <end position="29"/>
    </location>
</feature>
<evidence type="ECO:0000313" key="6">
    <source>
        <dbReference type="Proteomes" id="UP001285263"/>
    </source>
</evidence>
<feature type="transmembrane region" description="Helical" evidence="3">
    <location>
        <begin position="182"/>
        <end position="206"/>
    </location>
</feature>
<evidence type="ECO:0000313" key="5">
    <source>
        <dbReference type="EMBL" id="MDY0743197.1"/>
    </source>
</evidence>
<dbReference type="Gene3D" id="3.30.70.270">
    <property type="match status" value="1"/>
</dbReference>
<dbReference type="Pfam" id="PF00990">
    <property type="entry name" value="GGDEF"/>
    <property type="match status" value="1"/>
</dbReference>
<evidence type="ECO:0000259" key="4">
    <source>
        <dbReference type="PROSITE" id="PS50887"/>
    </source>
</evidence>
<organism evidence="5 6">
    <name type="scientific">Roseateles agri</name>
    <dbReference type="NCBI Taxonomy" id="3098619"/>
    <lineage>
        <taxon>Bacteria</taxon>
        <taxon>Pseudomonadati</taxon>
        <taxon>Pseudomonadota</taxon>
        <taxon>Betaproteobacteria</taxon>
        <taxon>Burkholderiales</taxon>
        <taxon>Sphaerotilaceae</taxon>
        <taxon>Roseateles</taxon>
    </lineage>
</organism>
<dbReference type="Proteomes" id="UP001285263">
    <property type="component" value="Unassembled WGS sequence"/>
</dbReference>
<dbReference type="InterPro" id="IPR000160">
    <property type="entry name" value="GGDEF_dom"/>
</dbReference>
<keyword evidence="5" id="KW-0548">Nucleotidyltransferase</keyword>